<dbReference type="PANTHER" id="PTHR23011">
    <property type="entry name" value="CYCLIC NUCLEOTIDE-BINDING DOMAIN CONTAINING PROTEIN"/>
    <property type="match status" value="1"/>
</dbReference>
<dbReference type="Pfam" id="PF00027">
    <property type="entry name" value="cNMP_binding"/>
    <property type="match status" value="1"/>
</dbReference>
<dbReference type="RefSeq" id="XP_001014462.2">
    <property type="nucleotide sequence ID" value="XM_001014462.2"/>
</dbReference>
<dbReference type="STRING" id="312017.I7M145"/>
<evidence type="ECO:0000256" key="1">
    <source>
        <dbReference type="SAM" id="MobiDB-lite"/>
    </source>
</evidence>
<dbReference type="InterPro" id="IPR018488">
    <property type="entry name" value="cNMP-bd_CS"/>
</dbReference>
<name>I7M145_TETTS</name>
<dbReference type="InterPro" id="IPR014710">
    <property type="entry name" value="RmlC-like_jellyroll"/>
</dbReference>
<evidence type="ECO:0000313" key="4">
    <source>
        <dbReference type="Proteomes" id="UP000009168"/>
    </source>
</evidence>
<dbReference type="InterPro" id="IPR000595">
    <property type="entry name" value="cNMP-bd_dom"/>
</dbReference>
<dbReference type="OrthoDB" id="2021138at2759"/>
<keyword evidence="4" id="KW-1185">Reference proteome</keyword>
<feature type="domain" description="Cyclic nucleotide-binding" evidence="2">
    <location>
        <begin position="548"/>
        <end position="677"/>
    </location>
</feature>
<dbReference type="GeneID" id="7826908"/>
<evidence type="ECO:0000259" key="2">
    <source>
        <dbReference type="PROSITE" id="PS50042"/>
    </source>
</evidence>
<organism evidence="3 4">
    <name type="scientific">Tetrahymena thermophila (strain SB210)</name>
    <dbReference type="NCBI Taxonomy" id="312017"/>
    <lineage>
        <taxon>Eukaryota</taxon>
        <taxon>Sar</taxon>
        <taxon>Alveolata</taxon>
        <taxon>Ciliophora</taxon>
        <taxon>Intramacronucleata</taxon>
        <taxon>Oligohymenophorea</taxon>
        <taxon>Hymenostomatida</taxon>
        <taxon>Tetrahymenina</taxon>
        <taxon>Tetrahymenidae</taxon>
        <taxon>Tetrahymena</taxon>
    </lineage>
</organism>
<dbReference type="AlphaFoldDB" id="I7M145"/>
<dbReference type="EMBL" id="GG662717">
    <property type="protein sequence ID" value="EAR94217.2"/>
    <property type="molecule type" value="Genomic_DNA"/>
</dbReference>
<feature type="compositionally biased region" description="Polar residues" evidence="1">
    <location>
        <begin position="298"/>
        <end position="343"/>
    </location>
</feature>
<feature type="region of interest" description="Disordered" evidence="1">
    <location>
        <begin position="289"/>
        <end position="351"/>
    </location>
</feature>
<reference evidence="4" key="1">
    <citation type="journal article" date="2006" name="PLoS Biol.">
        <title>Macronuclear genome sequence of the ciliate Tetrahymena thermophila, a model eukaryote.</title>
        <authorList>
            <person name="Eisen J.A."/>
            <person name="Coyne R.S."/>
            <person name="Wu M."/>
            <person name="Wu D."/>
            <person name="Thiagarajan M."/>
            <person name="Wortman J.R."/>
            <person name="Badger J.H."/>
            <person name="Ren Q."/>
            <person name="Amedeo P."/>
            <person name="Jones K.M."/>
            <person name="Tallon L.J."/>
            <person name="Delcher A.L."/>
            <person name="Salzberg S.L."/>
            <person name="Silva J.C."/>
            <person name="Haas B.J."/>
            <person name="Majoros W.H."/>
            <person name="Farzad M."/>
            <person name="Carlton J.M."/>
            <person name="Smith R.K. Jr."/>
            <person name="Garg J."/>
            <person name="Pearlman R.E."/>
            <person name="Karrer K.M."/>
            <person name="Sun L."/>
            <person name="Manning G."/>
            <person name="Elde N.C."/>
            <person name="Turkewitz A.P."/>
            <person name="Asai D.J."/>
            <person name="Wilkes D.E."/>
            <person name="Wang Y."/>
            <person name="Cai H."/>
            <person name="Collins K."/>
            <person name="Stewart B.A."/>
            <person name="Lee S.R."/>
            <person name="Wilamowska K."/>
            <person name="Weinberg Z."/>
            <person name="Ruzzo W.L."/>
            <person name="Wloga D."/>
            <person name="Gaertig J."/>
            <person name="Frankel J."/>
            <person name="Tsao C.-C."/>
            <person name="Gorovsky M.A."/>
            <person name="Keeling P.J."/>
            <person name="Waller R.F."/>
            <person name="Patron N.J."/>
            <person name="Cherry J.M."/>
            <person name="Stover N.A."/>
            <person name="Krieger C.J."/>
            <person name="del Toro C."/>
            <person name="Ryder H.F."/>
            <person name="Williamson S.C."/>
            <person name="Barbeau R.A."/>
            <person name="Hamilton E.P."/>
            <person name="Orias E."/>
        </authorList>
    </citation>
    <scope>NUCLEOTIDE SEQUENCE [LARGE SCALE GENOMIC DNA]</scope>
    <source>
        <strain evidence="4">SB210</strain>
    </source>
</reference>
<sequence length="782" mass="92834">MFQKKNNIGNSQNDIQNQCDNESEAEIIEMKHRLEEREKNNEHLSQFEIYLKDKIDSQLDKQKKANKFLDTDPGEINRRKLALSHIIDRNQDIYEYVQKEINLQKEGVKSPNSLSQQFNSIYYDSITKKKVKRATQEDFYSQQRTRPSTSHNKMYPEQVFGENLTKKEEKQLDQYRKQFNMHHFYKDWLDEKKIRLNSQIDAYVNSISKLNAIEQQQEHLIQKDKFYLSSDQKRHIQRIMSANQSSRDKSHINYITLHSQPVSINSNQLQSPTLMPYKQYRMQQVVNNKNNTQQKNQSNVITVTKQNQKIDTLKTNKSRPNTSNQSPKAQNQKQISLSRQGSLKKSKSPEKKNITNIFEQKNEVALFNNFVYSSPFPKWIVQNRKYEELKQSEQYDMNKKIISICKMETFNRTAFQKHIVALFLQKISLFKMMPFHMLEVIAQRLTYQFVDQTQYICKQGDKGDCMYIIFQGQVEIIINGFVIKKIFSDGEFVGRTALETDKPRNADMRAKKPCHLLLLSRMDYQQCLSRAIASEKGNISNFILNHPFFRHFRADKVEKLCDEIKARFLAPKECLFKETDPIDNFYIVKQGLLIKTMQVELEQQNKWPNKDENGQVYWENYIQGKKVIYTIEFSGGDIVGYYDMMVPNEQGVRTETIDSIQDTFVLYINKNIFNLIFDEDDMLIFREHHRKKYPTNYESLKQKIKDEEGQYKANIQALEDAVRLKLQSCEQIVLEKNNDKINQFIKQQRQKKKAELRKKIPFEYKQPVIRKLKNQNEQQTNQ</sequence>
<evidence type="ECO:0000313" key="3">
    <source>
        <dbReference type="EMBL" id="EAR94217.2"/>
    </source>
</evidence>
<dbReference type="SUPFAM" id="SSF51206">
    <property type="entry name" value="cAMP-binding domain-like"/>
    <property type="match status" value="2"/>
</dbReference>
<dbReference type="eggNOG" id="ENOG502RT21">
    <property type="taxonomic scope" value="Eukaryota"/>
</dbReference>
<dbReference type="KEGG" id="tet:TTHERM_00522840"/>
<dbReference type="PROSITE" id="PS50042">
    <property type="entry name" value="CNMP_BINDING_3"/>
    <property type="match status" value="2"/>
</dbReference>
<gene>
    <name evidence="3" type="ORF">TTHERM_00522840</name>
</gene>
<feature type="domain" description="Cyclic nucleotide-binding" evidence="2">
    <location>
        <begin position="429"/>
        <end position="545"/>
    </location>
</feature>
<dbReference type="Proteomes" id="UP000009168">
    <property type="component" value="Unassembled WGS sequence"/>
</dbReference>
<protein>
    <submittedName>
        <fullName evidence="3">Cyclic nucleotide-binding domain protein</fullName>
    </submittedName>
</protein>
<proteinExistence type="predicted"/>
<accession>I7M145</accession>
<dbReference type="PANTHER" id="PTHR23011:SF28">
    <property type="entry name" value="CYCLIC NUCLEOTIDE-BINDING DOMAIN CONTAINING PROTEIN"/>
    <property type="match status" value="1"/>
</dbReference>
<dbReference type="InterPro" id="IPR018490">
    <property type="entry name" value="cNMP-bd_dom_sf"/>
</dbReference>
<dbReference type="PROSITE" id="PS00888">
    <property type="entry name" value="CNMP_BINDING_1"/>
    <property type="match status" value="1"/>
</dbReference>
<dbReference type="InParanoid" id="I7M145"/>
<dbReference type="SMART" id="SM00100">
    <property type="entry name" value="cNMP"/>
    <property type="match status" value="2"/>
</dbReference>
<dbReference type="Gene3D" id="2.60.120.10">
    <property type="entry name" value="Jelly Rolls"/>
    <property type="match status" value="2"/>
</dbReference>
<dbReference type="CDD" id="cd00038">
    <property type="entry name" value="CAP_ED"/>
    <property type="match status" value="2"/>
</dbReference>